<dbReference type="GO" id="GO:0003924">
    <property type="term" value="F:GTPase activity"/>
    <property type="evidence" value="ECO:0007669"/>
    <property type="project" value="InterPro"/>
</dbReference>
<dbReference type="SUPFAM" id="SSF52540">
    <property type="entry name" value="P-loop containing nucleoside triphosphate hydrolases"/>
    <property type="match status" value="1"/>
</dbReference>
<dbReference type="FunFam" id="3.30.70.3280:FF:000001">
    <property type="entry name" value="Peptide chain release factor 3"/>
    <property type="match status" value="1"/>
</dbReference>
<evidence type="ECO:0000256" key="2">
    <source>
        <dbReference type="ARBA" id="ARBA00009978"/>
    </source>
</evidence>
<dbReference type="InterPro" id="IPR053905">
    <property type="entry name" value="EF-G-like_DII"/>
</dbReference>
<evidence type="ECO:0000256" key="1">
    <source>
        <dbReference type="ARBA" id="ARBA00004496"/>
    </source>
</evidence>
<evidence type="ECO:0000256" key="6">
    <source>
        <dbReference type="ARBA" id="ARBA00023134"/>
    </source>
</evidence>
<comment type="subcellular location">
    <subcellularLocation>
        <location evidence="1 8">Cytoplasm</location>
    </subcellularLocation>
</comment>
<name>A0A4Z0XXJ1_9FIRM</name>
<dbReference type="Pfam" id="PF16658">
    <property type="entry name" value="RF3_C"/>
    <property type="match status" value="1"/>
</dbReference>
<proteinExistence type="inferred from homology"/>
<dbReference type="InterPro" id="IPR041732">
    <property type="entry name" value="RF3_GTP-bd"/>
</dbReference>
<dbReference type="Gene3D" id="3.40.50.300">
    <property type="entry name" value="P-loop containing nucleotide triphosphate hydrolases"/>
    <property type="match status" value="1"/>
</dbReference>
<evidence type="ECO:0000256" key="5">
    <source>
        <dbReference type="ARBA" id="ARBA00022917"/>
    </source>
</evidence>
<dbReference type="InterPro" id="IPR038467">
    <property type="entry name" value="RF3_dom_3_sf"/>
</dbReference>
<dbReference type="OrthoDB" id="9804431at2"/>
<dbReference type="Proteomes" id="UP000297714">
    <property type="component" value="Unassembled WGS sequence"/>
</dbReference>
<dbReference type="InterPro" id="IPR004548">
    <property type="entry name" value="PrfC"/>
</dbReference>
<dbReference type="FunFam" id="3.40.50.300:FF:000542">
    <property type="entry name" value="Peptide chain release factor 3"/>
    <property type="match status" value="1"/>
</dbReference>
<dbReference type="PANTHER" id="PTHR43556:SF2">
    <property type="entry name" value="PEPTIDE CHAIN RELEASE FACTOR RF3"/>
    <property type="match status" value="1"/>
</dbReference>
<dbReference type="InterPro" id="IPR009000">
    <property type="entry name" value="Transl_B-barrel_sf"/>
</dbReference>
<dbReference type="EMBL" id="SRMQ01000007">
    <property type="protein sequence ID" value="TGJ76229.1"/>
    <property type="molecule type" value="Genomic_DNA"/>
</dbReference>
<dbReference type="SUPFAM" id="SSF54980">
    <property type="entry name" value="EF-G C-terminal domain-like"/>
    <property type="match status" value="1"/>
</dbReference>
<keyword evidence="5 8" id="KW-0648">Protein biosynthesis</keyword>
<dbReference type="PANTHER" id="PTHR43556">
    <property type="entry name" value="PEPTIDE CHAIN RELEASE FACTOR RF3"/>
    <property type="match status" value="1"/>
</dbReference>
<protein>
    <recommendedName>
        <fullName evidence="7 8">Peptide chain release factor 3</fullName>
        <shortName evidence="8">RF-3</shortName>
    </recommendedName>
</protein>
<dbReference type="RefSeq" id="WP_135659778.1">
    <property type="nucleotide sequence ID" value="NZ_JAJUFJ010000003.1"/>
</dbReference>
<dbReference type="InterPro" id="IPR000795">
    <property type="entry name" value="T_Tr_GTP-bd_dom"/>
</dbReference>
<comment type="similarity">
    <text evidence="2 8">Belongs to the TRAFAC class translation factor GTPase superfamily. Classic translation factor GTPase family. PrfC subfamily.</text>
</comment>
<feature type="binding site" evidence="8">
    <location>
        <begin position="18"/>
        <end position="25"/>
    </location>
    <ligand>
        <name>GTP</name>
        <dbReference type="ChEBI" id="CHEBI:37565"/>
    </ligand>
</feature>
<accession>A0A4Z0XXJ1</accession>
<dbReference type="PROSITE" id="PS00301">
    <property type="entry name" value="G_TR_1"/>
    <property type="match status" value="1"/>
</dbReference>
<evidence type="ECO:0000313" key="11">
    <source>
        <dbReference type="Proteomes" id="UP000297714"/>
    </source>
</evidence>
<dbReference type="Pfam" id="PF00009">
    <property type="entry name" value="GTP_EFTU"/>
    <property type="match status" value="1"/>
</dbReference>
<dbReference type="Gene3D" id="2.40.30.10">
    <property type="entry name" value="Translation factors"/>
    <property type="match status" value="1"/>
</dbReference>
<organism evidence="10 11">
    <name type="scientific">Caproiciproducens galactitolivorans</name>
    <dbReference type="NCBI Taxonomy" id="642589"/>
    <lineage>
        <taxon>Bacteria</taxon>
        <taxon>Bacillati</taxon>
        <taxon>Bacillota</taxon>
        <taxon>Clostridia</taxon>
        <taxon>Eubacteriales</taxon>
        <taxon>Acutalibacteraceae</taxon>
        <taxon>Caproiciproducens</taxon>
    </lineage>
</organism>
<evidence type="ECO:0000256" key="4">
    <source>
        <dbReference type="ARBA" id="ARBA00022741"/>
    </source>
</evidence>
<evidence type="ECO:0000259" key="9">
    <source>
        <dbReference type="PROSITE" id="PS51722"/>
    </source>
</evidence>
<keyword evidence="4 8" id="KW-0547">Nucleotide-binding</keyword>
<dbReference type="InterPro" id="IPR035647">
    <property type="entry name" value="EFG_III/V"/>
</dbReference>
<keyword evidence="11" id="KW-1185">Reference proteome</keyword>
<dbReference type="HAMAP" id="MF_00072">
    <property type="entry name" value="Rel_fac_3"/>
    <property type="match status" value="1"/>
</dbReference>
<dbReference type="InterPro" id="IPR032090">
    <property type="entry name" value="RF3_C"/>
</dbReference>
<dbReference type="InterPro" id="IPR031157">
    <property type="entry name" value="G_TR_CS"/>
</dbReference>
<reference evidence="10 11" key="1">
    <citation type="submission" date="2019-04" db="EMBL/GenBank/DDBJ databases">
        <authorList>
            <person name="Poehlein A."/>
            <person name="Bengelsdorf F.R."/>
            <person name="Duerre P."/>
            <person name="Daniel R."/>
        </authorList>
    </citation>
    <scope>NUCLEOTIDE SEQUENCE [LARGE SCALE GENOMIC DNA]</scope>
    <source>
        <strain evidence="10 11">BS-1</strain>
    </source>
</reference>
<dbReference type="Pfam" id="PF22042">
    <property type="entry name" value="EF-G_D2"/>
    <property type="match status" value="1"/>
</dbReference>
<dbReference type="PRINTS" id="PR00315">
    <property type="entry name" value="ELONGATNFCT"/>
</dbReference>
<evidence type="ECO:0000256" key="8">
    <source>
        <dbReference type="HAMAP-Rule" id="MF_00072"/>
    </source>
</evidence>
<dbReference type="PROSITE" id="PS51722">
    <property type="entry name" value="G_TR_2"/>
    <property type="match status" value="1"/>
</dbReference>
<feature type="binding site" evidence="8">
    <location>
        <begin position="140"/>
        <end position="143"/>
    </location>
    <ligand>
        <name>GTP</name>
        <dbReference type="ChEBI" id="CHEBI:37565"/>
    </ligand>
</feature>
<dbReference type="NCBIfam" id="NF001964">
    <property type="entry name" value="PRK00741.1"/>
    <property type="match status" value="1"/>
</dbReference>
<sequence>MASYVDEIKRRRTFAIISHPDAGKTTLTEKLLLYGGAISLAGSVKGKKTAKHAVSDWMEIEKQRGISVTSSVMQFNYQGFCINILDTPGHEDFSEDTYRTLMAADSAVMVIDASKGVEKQTRKLFKVCTLRNIPIFTFINKMDREARDPFDLMEEIEKELGIQTFPMNWPIGSGKEFKGVYDRNKKEIIAFKANNGQHEVEATKVDITDERLNTLIGEDHRSTLEDDILLLDGAGYEFDLEAVRSGKLSPVFFGSALTNFGVEPFLEEFLNMTTSPLPRDSDIGLIDPFDKEFSAFVFKIQANMNKAHRDRIAFMRICSGKFDRSLEVYHMQGGKKMKLLQPQQLMAQDREVIDEAYAGDIIGVFDPGIFSIGDTLCSSSKKFLFGGIPTFAPEHFSRVQQVDTMKRKQFVKGMTQIAQEGAIQIFQELGGGMEEVIVGVVGTLQFDVLEYRLKNEYNVDIRMEGLPYQYIRWIENSDLDLKTLNLTSDTKRIQDLRGHHLLIFANEWSIRWAQEHNEGLVLAEFGRS</sequence>
<keyword evidence="3 8" id="KW-0963">Cytoplasm</keyword>
<comment type="function">
    <text evidence="8">Increases the formation of ribosomal termination complexes and stimulates activities of RF-1 and RF-2. It binds guanine nucleotides and has strong preference for UGA stop codons. It may interact directly with the ribosome. The stimulation of RF-1 and RF-2 is significantly reduced by GTP and GDP, but not by GMP.</text>
</comment>
<feature type="domain" description="Tr-type G" evidence="9">
    <location>
        <begin position="9"/>
        <end position="277"/>
    </location>
</feature>
<dbReference type="AlphaFoldDB" id="A0A4Z0XXJ1"/>
<comment type="caution">
    <text evidence="10">The sequence shown here is derived from an EMBL/GenBank/DDBJ whole genome shotgun (WGS) entry which is preliminary data.</text>
</comment>
<dbReference type="Gene3D" id="3.30.70.3280">
    <property type="entry name" value="Peptide chain release factor 3, domain III"/>
    <property type="match status" value="1"/>
</dbReference>
<dbReference type="InterPro" id="IPR027417">
    <property type="entry name" value="P-loop_NTPase"/>
</dbReference>
<evidence type="ECO:0000256" key="7">
    <source>
        <dbReference type="ARBA" id="ARBA00073639"/>
    </source>
</evidence>
<evidence type="ECO:0000313" key="10">
    <source>
        <dbReference type="EMBL" id="TGJ76229.1"/>
    </source>
</evidence>
<dbReference type="GO" id="GO:0005829">
    <property type="term" value="C:cytosol"/>
    <property type="evidence" value="ECO:0007669"/>
    <property type="project" value="TreeGrafter"/>
</dbReference>
<dbReference type="NCBIfam" id="TIGR00503">
    <property type="entry name" value="prfC"/>
    <property type="match status" value="1"/>
</dbReference>
<evidence type="ECO:0000256" key="3">
    <source>
        <dbReference type="ARBA" id="ARBA00022490"/>
    </source>
</evidence>
<keyword evidence="6 8" id="KW-0342">GTP-binding</keyword>
<dbReference type="GO" id="GO:0016150">
    <property type="term" value="F:translation release factor activity, codon nonspecific"/>
    <property type="evidence" value="ECO:0007669"/>
    <property type="project" value="TreeGrafter"/>
</dbReference>
<dbReference type="GO" id="GO:0016149">
    <property type="term" value="F:translation release factor activity, codon specific"/>
    <property type="evidence" value="ECO:0007669"/>
    <property type="project" value="UniProtKB-UniRule"/>
</dbReference>
<dbReference type="SUPFAM" id="SSF50447">
    <property type="entry name" value="Translation proteins"/>
    <property type="match status" value="1"/>
</dbReference>
<dbReference type="GO" id="GO:0005525">
    <property type="term" value="F:GTP binding"/>
    <property type="evidence" value="ECO:0007669"/>
    <property type="project" value="UniProtKB-UniRule"/>
</dbReference>
<feature type="binding site" evidence="8">
    <location>
        <begin position="86"/>
        <end position="90"/>
    </location>
    <ligand>
        <name>GTP</name>
        <dbReference type="ChEBI" id="CHEBI:37565"/>
    </ligand>
</feature>
<gene>
    <name evidence="8 10" type="primary">prfC</name>
    <name evidence="10" type="ORF">CAGA_16920</name>
</gene>
<dbReference type="InterPro" id="IPR005225">
    <property type="entry name" value="Small_GTP-bd"/>
</dbReference>
<dbReference type="CDD" id="cd04169">
    <property type="entry name" value="RF3"/>
    <property type="match status" value="1"/>
</dbReference>
<dbReference type="NCBIfam" id="TIGR00231">
    <property type="entry name" value="small_GTP"/>
    <property type="match status" value="1"/>
</dbReference>
<dbReference type="GO" id="GO:0006449">
    <property type="term" value="P:regulation of translational termination"/>
    <property type="evidence" value="ECO:0007669"/>
    <property type="project" value="UniProtKB-UniRule"/>
</dbReference>